<keyword evidence="8" id="KW-0833">Ubl conjugation pathway</keyword>
<feature type="compositionally biased region" description="Polar residues" evidence="14">
    <location>
        <begin position="426"/>
        <end position="440"/>
    </location>
</feature>
<dbReference type="CTD" id="20213063"/>
<organism evidence="17 18">
    <name type="scientific">Helobdella robusta</name>
    <name type="common">Californian leech</name>
    <dbReference type="NCBI Taxonomy" id="6412"/>
    <lineage>
        <taxon>Eukaryota</taxon>
        <taxon>Metazoa</taxon>
        <taxon>Spiralia</taxon>
        <taxon>Lophotrochozoa</taxon>
        <taxon>Annelida</taxon>
        <taxon>Clitellata</taxon>
        <taxon>Hirudinea</taxon>
        <taxon>Rhynchobdellida</taxon>
        <taxon>Glossiphoniidae</taxon>
        <taxon>Helobdella</taxon>
    </lineage>
</organism>
<accession>T1FW67</accession>
<feature type="domain" description="SP-RING-type" evidence="15">
    <location>
        <begin position="736"/>
        <end position="820"/>
    </location>
</feature>
<protein>
    <recommendedName>
        <fullName evidence="4">E3 SUMO-protein ligase NSE2</fullName>
    </recommendedName>
    <alternativeName>
        <fullName evidence="11">E3 SUMO-protein transferase NSE2</fullName>
    </alternativeName>
    <alternativeName>
        <fullName evidence="12">Non-structural maintenance of chromosomes element 2 homolog</fullName>
    </alternativeName>
</protein>
<evidence type="ECO:0000256" key="7">
    <source>
        <dbReference type="ARBA" id="ARBA00022771"/>
    </source>
</evidence>
<evidence type="ECO:0000313" key="18">
    <source>
        <dbReference type="Proteomes" id="UP000015101"/>
    </source>
</evidence>
<dbReference type="Gene3D" id="3.30.40.10">
    <property type="entry name" value="Zinc/RING finger domain, C3HC4 (zinc finger)"/>
    <property type="match status" value="1"/>
</dbReference>
<sequence length="825" mass="90120">MQVQTSHYSMDPKRIRLDVNQAQAARSIISSQHGNGAIVTPDTLFVNVNNQAFPILGSSSNGTSNLTSTTMQSLNNINNSTTSRQHFASSVPTLRLKNITEISAEQQRLMNSNSSRQALNNITLKNQLLNIPISTTTPKCTSVSVARAVSIAPNISVSKAVQQAVVLPTYNLQPPPPPFSNNVARLSSSNLMPPSGFTYAGPGQSVSIPALQIRIGSKKYKPVSNVTFKDDGILFTLKDYTYAPVLLNARAIVKCKANLSTFSYPALFLFLESSCMRQIRSIFNITHKEFNLSSPVELKQCITIFPLFGVDGKSQSQQVMQSIKMSFGAMLKRYPRSCPILEEISNDQVIDILLMNQVDKPDNPDPSATTTAVAAAATTTASVTTNANANSSNSNNNNVINVSNNDNSSHGNNNGNGNTANGDVTHVSNQASDNRNSNVPNAEYHHLAKSNNQPSTASQQQQQQQLPVINANQAGIPAGAATLVIPNDQTEWQNMQKNLMVGGLYHAQVPSGQRKYCLWNGTQLVPCLVQNTEVQLACSHLRFGLCLISCVGQVRIRSDQSCGIYFTVRGKDGKLAEVSLSYSDIVNCQLLSSQKSAAIVLSLSVGMVEKLRDQLKIGSDAGGPLFAPNITARKYLIIFLSDINKDQEEAMVNMKSNLPNGNKKKTQMFPKLDDRTAISSLIEIACNMTPDDAKEIMTKYSLKTQDNLDKLFQLISTKELIIDPSEFSDASLVDDDDDDIIMTSEELGVKCPYTQKVMEEPVKNTKCGHNYEKKAILEFINNKKGNAKCPYAGCGNREPLKVEDLEDNLTLKEYITNLNNSPNKT</sequence>
<dbReference type="PROSITE" id="PS51044">
    <property type="entry name" value="ZF_SP_RING"/>
    <property type="match status" value="1"/>
</dbReference>
<evidence type="ECO:0000313" key="16">
    <source>
        <dbReference type="EMBL" id="ESN91103.1"/>
    </source>
</evidence>
<evidence type="ECO:0000313" key="17">
    <source>
        <dbReference type="EnsemblMetazoa" id="HelroP194550"/>
    </source>
</evidence>
<reference evidence="16 18" key="2">
    <citation type="journal article" date="2013" name="Nature">
        <title>Insights into bilaterian evolution from three spiralian genomes.</title>
        <authorList>
            <person name="Simakov O."/>
            <person name="Marletaz F."/>
            <person name="Cho S.J."/>
            <person name="Edsinger-Gonzales E."/>
            <person name="Havlak P."/>
            <person name="Hellsten U."/>
            <person name="Kuo D.H."/>
            <person name="Larsson T."/>
            <person name="Lv J."/>
            <person name="Arendt D."/>
            <person name="Savage R."/>
            <person name="Osoegawa K."/>
            <person name="de Jong P."/>
            <person name="Grimwood J."/>
            <person name="Chapman J.A."/>
            <person name="Shapiro H."/>
            <person name="Aerts A."/>
            <person name="Otillar R.P."/>
            <person name="Terry A.Y."/>
            <person name="Boore J.L."/>
            <person name="Grigoriev I.V."/>
            <person name="Lindberg D.R."/>
            <person name="Seaver E.C."/>
            <person name="Weisblat D.A."/>
            <person name="Putnam N.H."/>
            <person name="Rokhsar D.S."/>
        </authorList>
    </citation>
    <scope>NUCLEOTIDE SEQUENCE</scope>
</reference>
<dbReference type="GO" id="GO:0000724">
    <property type="term" value="P:double-strand break repair via homologous recombination"/>
    <property type="evidence" value="ECO:0000318"/>
    <property type="project" value="GO_Central"/>
</dbReference>
<dbReference type="PANTHER" id="PTHR21330:SF1">
    <property type="entry name" value="E3 SUMO-PROTEIN LIGASE NSE2"/>
    <property type="match status" value="1"/>
</dbReference>
<dbReference type="UniPathway" id="UPA00886"/>
<dbReference type="OMA" id="KQCITIF"/>
<dbReference type="GO" id="GO:0008270">
    <property type="term" value="F:zinc ion binding"/>
    <property type="evidence" value="ECO:0007669"/>
    <property type="project" value="UniProtKB-KW"/>
</dbReference>
<dbReference type="Proteomes" id="UP000015101">
    <property type="component" value="Unassembled WGS sequence"/>
</dbReference>
<dbReference type="KEGG" id="hro:HELRODRAFT_194550"/>
<dbReference type="RefSeq" id="XP_009030808.1">
    <property type="nucleotide sequence ID" value="XM_009032560.1"/>
</dbReference>
<evidence type="ECO:0000256" key="1">
    <source>
        <dbReference type="ARBA" id="ARBA00004123"/>
    </source>
</evidence>
<dbReference type="STRING" id="6412.T1FW67"/>
<dbReference type="GO" id="GO:0005634">
    <property type="term" value="C:nucleus"/>
    <property type="evidence" value="ECO:0000318"/>
    <property type="project" value="GO_Central"/>
</dbReference>
<dbReference type="InterPro" id="IPR026846">
    <property type="entry name" value="Nse2(Mms21)"/>
</dbReference>
<evidence type="ECO:0000256" key="14">
    <source>
        <dbReference type="SAM" id="MobiDB-lite"/>
    </source>
</evidence>
<dbReference type="InParanoid" id="T1FW67"/>
<evidence type="ECO:0000256" key="10">
    <source>
        <dbReference type="ARBA" id="ARBA00023242"/>
    </source>
</evidence>
<proteinExistence type="inferred from homology"/>
<evidence type="ECO:0000256" key="4">
    <source>
        <dbReference type="ARBA" id="ARBA00020923"/>
    </source>
</evidence>
<dbReference type="eggNOG" id="KOG2979">
    <property type="taxonomic scope" value="Eukaryota"/>
</dbReference>
<dbReference type="Pfam" id="PF11789">
    <property type="entry name" value="zf-Nse"/>
    <property type="match status" value="1"/>
</dbReference>
<comment type="similarity">
    <text evidence="3">Belongs to the NSE2 family.</text>
</comment>
<dbReference type="CDD" id="cd16651">
    <property type="entry name" value="SPL-RING_NSE2"/>
    <property type="match status" value="1"/>
</dbReference>
<feature type="region of interest" description="Disordered" evidence="14">
    <location>
        <begin position="385"/>
        <end position="440"/>
    </location>
</feature>
<evidence type="ECO:0000256" key="5">
    <source>
        <dbReference type="ARBA" id="ARBA00022679"/>
    </source>
</evidence>
<dbReference type="GO" id="GO:0004842">
    <property type="term" value="F:ubiquitin-protein transferase activity"/>
    <property type="evidence" value="ECO:0007669"/>
    <property type="project" value="InterPro"/>
</dbReference>
<dbReference type="InterPro" id="IPR004181">
    <property type="entry name" value="Znf_MIZ"/>
</dbReference>
<dbReference type="EnsemblMetazoa" id="HelroT194550">
    <property type="protein sequence ID" value="HelroP194550"/>
    <property type="gene ID" value="HelroG194550"/>
</dbReference>
<feature type="compositionally biased region" description="Low complexity" evidence="14">
    <location>
        <begin position="385"/>
        <end position="422"/>
    </location>
</feature>
<evidence type="ECO:0000256" key="2">
    <source>
        <dbReference type="ARBA" id="ARBA00004718"/>
    </source>
</evidence>
<keyword evidence="7 13" id="KW-0863">Zinc-finger</keyword>
<evidence type="ECO:0000256" key="11">
    <source>
        <dbReference type="ARBA" id="ARBA00031731"/>
    </source>
</evidence>
<evidence type="ECO:0000256" key="9">
    <source>
        <dbReference type="ARBA" id="ARBA00022833"/>
    </source>
</evidence>
<evidence type="ECO:0000256" key="3">
    <source>
        <dbReference type="ARBA" id="ARBA00008212"/>
    </source>
</evidence>
<dbReference type="GO" id="GO:0061665">
    <property type="term" value="F:SUMO ligase activity"/>
    <property type="evidence" value="ECO:0000318"/>
    <property type="project" value="GO_Central"/>
</dbReference>
<dbReference type="GeneID" id="20213063"/>
<evidence type="ECO:0000256" key="8">
    <source>
        <dbReference type="ARBA" id="ARBA00022786"/>
    </source>
</evidence>
<dbReference type="HOGENOM" id="CLU_343331_0_0_1"/>
<dbReference type="GO" id="GO:0030915">
    <property type="term" value="C:Smc5-Smc6 complex"/>
    <property type="evidence" value="ECO:0000318"/>
    <property type="project" value="GO_Central"/>
</dbReference>
<dbReference type="AlphaFoldDB" id="T1FW67"/>
<keyword evidence="6" id="KW-0479">Metal-binding</keyword>
<dbReference type="EMBL" id="KB097722">
    <property type="protein sequence ID" value="ESN91103.1"/>
    <property type="molecule type" value="Genomic_DNA"/>
</dbReference>
<evidence type="ECO:0000256" key="6">
    <source>
        <dbReference type="ARBA" id="ARBA00022723"/>
    </source>
</evidence>
<dbReference type="PANTHER" id="PTHR21330">
    <property type="entry name" value="E3 SUMO-PROTEIN LIGASE NSE2"/>
    <property type="match status" value="1"/>
</dbReference>
<reference evidence="18" key="1">
    <citation type="submission" date="2012-12" db="EMBL/GenBank/DDBJ databases">
        <authorList>
            <person name="Hellsten U."/>
            <person name="Grimwood J."/>
            <person name="Chapman J.A."/>
            <person name="Shapiro H."/>
            <person name="Aerts A."/>
            <person name="Otillar R.P."/>
            <person name="Terry A.Y."/>
            <person name="Boore J.L."/>
            <person name="Simakov O."/>
            <person name="Marletaz F."/>
            <person name="Cho S.-J."/>
            <person name="Edsinger-Gonzales E."/>
            <person name="Havlak P."/>
            <person name="Kuo D.-H."/>
            <person name="Larsson T."/>
            <person name="Lv J."/>
            <person name="Arendt D."/>
            <person name="Savage R."/>
            <person name="Osoegawa K."/>
            <person name="de Jong P."/>
            <person name="Lindberg D.R."/>
            <person name="Seaver E.C."/>
            <person name="Weisblat D.A."/>
            <person name="Putnam N.H."/>
            <person name="Grigoriev I.V."/>
            <person name="Rokhsar D.S."/>
        </authorList>
    </citation>
    <scope>NUCLEOTIDE SEQUENCE</scope>
</reference>
<keyword evidence="10" id="KW-0539">Nucleus</keyword>
<evidence type="ECO:0000259" key="15">
    <source>
        <dbReference type="PROSITE" id="PS51044"/>
    </source>
</evidence>
<dbReference type="SUPFAM" id="SSF57850">
    <property type="entry name" value="RING/U-box"/>
    <property type="match status" value="1"/>
</dbReference>
<dbReference type="GO" id="GO:0016567">
    <property type="term" value="P:protein ubiquitination"/>
    <property type="evidence" value="ECO:0007669"/>
    <property type="project" value="InterPro"/>
</dbReference>
<dbReference type="SMART" id="SM00504">
    <property type="entry name" value="Ubox"/>
    <property type="match status" value="1"/>
</dbReference>
<name>T1FW67_HELRO</name>
<reference evidence="17" key="3">
    <citation type="submission" date="2015-06" db="UniProtKB">
        <authorList>
            <consortium name="EnsemblMetazoa"/>
        </authorList>
    </citation>
    <scope>IDENTIFICATION</scope>
</reference>
<evidence type="ECO:0000256" key="12">
    <source>
        <dbReference type="ARBA" id="ARBA00032533"/>
    </source>
</evidence>
<dbReference type="EMBL" id="AMQM01008097">
    <property type="status" value="NOT_ANNOTATED_CDS"/>
    <property type="molecule type" value="Genomic_DNA"/>
</dbReference>
<comment type="pathway">
    <text evidence="2">Protein modification; protein sumoylation.</text>
</comment>
<dbReference type="GO" id="GO:0016925">
    <property type="term" value="P:protein sumoylation"/>
    <property type="evidence" value="ECO:0000318"/>
    <property type="project" value="GO_Central"/>
</dbReference>
<keyword evidence="18" id="KW-1185">Reference proteome</keyword>
<comment type="subcellular location">
    <subcellularLocation>
        <location evidence="1">Nucleus</location>
    </subcellularLocation>
</comment>
<gene>
    <name evidence="17" type="primary">20213063</name>
    <name evidence="16" type="ORF">HELRODRAFT_194550</name>
</gene>
<evidence type="ECO:0000256" key="13">
    <source>
        <dbReference type="PROSITE-ProRule" id="PRU00452"/>
    </source>
</evidence>
<keyword evidence="5" id="KW-0808">Transferase</keyword>
<dbReference type="OrthoDB" id="26899at2759"/>
<keyword evidence="9" id="KW-0862">Zinc</keyword>
<dbReference type="InterPro" id="IPR013083">
    <property type="entry name" value="Znf_RING/FYVE/PHD"/>
</dbReference>
<dbReference type="InterPro" id="IPR003613">
    <property type="entry name" value="Ubox_domain"/>
</dbReference>